<reference evidence="1" key="1">
    <citation type="journal article" date="2006" name="Nature">
        <title>Deciphering the evolution and metabolism of an anammox bacterium from a community genome.</title>
        <authorList>
            <person name="Strous M."/>
            <person name="Pelletier E."/>
            <person name="Mangenot S."/>
            <person name="Rattei T."/>
            <person name="Lehner A."/>
            <person name="Taylor M.W."/>
            <person name="Horn M."/>
            <person name="Daims H."/>
            <person name="Bartol-Mavel D."/>
            <person name="Wincker P."/>
            <person name="Barbe V."/>
            <person name="Fonknechten N."/>
            <person name="Vallenet D."/>
            <person name="Segurens B."/>
            <person name="Schenowitz-Truong C."/>
            <person name="Medigue C."/>
            <person name="Collingro A."/>
            <person name="Snel B."/>
            <person name="Dutilh B.E."/>
            <person name="OpDenCamp H.J.M."/>
            <person name="vanDerDrift C."/>
            <person name="Cirpus I."/>
            <person name="vanDePas-Schoonen K.T."/>
            <person name="Harhangi H.R."/>
            <person name="vanNiftrik L."/>
            <person name="Schmid M."/>
            <person name="Keltjens J."/>
            <person name="vanDeVossenberg J."/>
            <person name="Kartal B."/>
            <person name="Meier H."/>
            <person name="Frishman D."/>
            <person name="Huynen M.A."/>
            <person name="Mewes H."/>
            <person name="Weissenbach J."/>
            <person name="Jetten M.S.M."/>
            <person name="Wagner M."/>
            <person name="LePaslier D."/>
        </authorList>
    </citation>
    <scope>NUCLEOTIDE SEQUENCE</scope>
</reference>
<evidence type="ECO:0008006" key="4">
    <source>
        <dbReference type="Google" id="ProtNLM"/>
    </source>
</evidence>
<gene>
    <name evidence="2" type="ORF">KSMBR1_2764</name>
    <name evidence="1" type="ORF">kuste2926</name>
</gene>
<dbReference type="EMBL" id="CT573071">
    <property type="protein sequence ID" value="CAJ73679.1"/>
    <property type="molecule type" value="Genomic_DNA"/>
</dbReference>
<organism evidence="1">
    <name type="scientific">Kuenenia stuttgartiensis</name>
    <dbReference type="NCBI Taxonomy" id="174633"/>
    <lineage>
        <taxon>Bacteria</taxon>
        <taxon>Pseudomonadati</taxon>
        <taxon>Planctomycetota</taxon>
        <taxon>Candidatus Brocadiia</taxon>
        <taxon>Candidatus Brocadiales</taxon>
        <taxon>Candidatus Brocadiaceae</taxon>
        <taxon>Candidatus Kuenenia</taxon>
    </lineage>
</organism>
<dbReference type="OrthoDB" id="834695at2"/>
<dbReference type="InterPro" id="IPR006482">
    <property type="entry name" value="Cas7_Csh2/Csh2"/>
</dbReference>
<keyword evidence="3" id="KW-1185">Reference proteome</keyword>
<reference evidence="1" key="2">
    <citation type="submission" date="2006-01" db="EMBL/GenBank/DDBJ databases">
        <authorList>
            <person name="Genoscope"/>
        </authorList>
    </citation>
    <scope>NUCLEOTIDE SEQUENCE</scope>
</reference>
<dbReference type="EMBL" id="LT934425">
    <property type="protein sequence ID" value="SOH05251.1"/>
    <property type="molecule type" value="Genomic_DNA"/>
</dbReference>
<dbReference type="GO" id="GO:0043571">
    <property type="term" value="P:maintenance of CRISPR repeat elements"/>
    <property type="evidence" value="ECO:0007669"/>
    <property type="project" value="InterPro"/>
</dbReference>
<reference evidence="2" key="3">
    <citation type="submission" date="2017-10" db="EMBL/GenBank/DDBJ databases">
        <authorList>
            <person name="Banno H."/>
            <person name="Chua N.-H."/>
        </authorList>
    </citation>
    <scope>NUCLEOTIDE SEQUENCE [LARGE SCALE GENOMIC DNA]</scope>
    <source>
        <strain evidence="2">Kuenenia_mbr1_ru-nijmegen</strain>
    </source>
</reference>
<evidence type="ECO:0000313" key="2">
    <source>
        <dbReference type="EMBL" id="SOH05251.1"/>
    </source>
</evidence>
<dbReference type="RefSeq" id="WP_099325857.1">
    <property type="nucleotide sequence ID" value="NZ_LT934425.1"/>
</dbReference>
<dbReference type="KEGG" id="kst:KSMBR1_2764"/>
<dbReference type="AlphaFoldDB" id="Q1Q0Z6"/>
<protein>
    <recommendedName>
        <fullName evidence="4">CRISPR-associated protein Csh2</fullName>
    </recommendedName>
</protein>
<dbReference type="Proteomes" id="UP000221734">
    <property type="component" value="Chromosome Kuenenia_stuttgartiensis_MBR1"/>
</dbReference>
<proteinExistence type="predicted"/>
<sequence length="326" mass="37240">MSEIKEETKVKKQDNGEFKNRCYGIVLIKSENSNFNADFTGNPRRLPDENGTIYATDKALKYAMRKYWVDNKENVFVWKTFKEDNGKYLPNTLEERYNNMKAKLNKNTPLEVFSECIDTKLFGITFAMKSGVEEDNKNISLTGPVQISYGVNKYEENIIFANDILSPYATDSGDKSSTIGNENKAKEVCYVYDFVINPQNILNHYEDNSEVQEKMKINTTDIDKLKEALKNAVTNLNTASKIGSENILTLFIKMLEDSKKQIPTLKNFVKISKEKGKTSVDLSTIAATLGKYRDDIENVELVYDNDMITVEGRDKIIKKDQSNNTH</sequence>
<evidence type="ECO:0000313" key="3">
    <source>
        <dbReference type="Proteomes" id="UP000221734"/>
    </source>
</evidence>
<name>Q1Q0Z6_KUEST</name>
<reference evidence="3" key="4">
    <citation type="submission" date="2017-10" db="EMBL/GenBank/DDBJ databases">
        <authorList>
            <person name="Frank J."/>
        </authorList>
    </citation>
    <scope>NUCLEOTIDE SEQUENCE [LARGE SCALE GENOMIC DNA]</scope>
</reference>
<accession>Q1Q0Z6</accession>
<dbReference type="Pfam" id="PF05107">
    <property type="entry name" value="Cas_Cas7"/>
    <property type="match status" value="1"/>
</dbReference>
<evidence type="ECO:0000313" key="1">
    <source>
        <dbReference type="EMBL" id="CAJ73679.1"/>
    </source>
</evidence>